<sequence>MTAANPVMRLWDRVDTRFDNLAIALSGLCLVHCLASAVLLGLLASAGALLDPRIHEIGLVLAIGFGVIALGKGILTHGLMLPAALGGFGLGVMAGALNVPHGGPETVFTILGVACLAAGHELNRRATH</sequence>
<organism evidence="2 3">
    <name type="scientific">Stakelama marina</name>
    <dbReference type="NCBI Taxonomy" id="2826939"/>
    <lineage>
        <taxon>Bacteria</taxon>
        <taxon>Pseudomonadati</taxon>
        <taxon>Pseudomonadota</taxon>
        <taxon>Alphaproteobacteria</taxon>
        <taxon>Sphingomonadales</taxon>
        <taxon>Sphingomonadaceae</taxon>
        <taxon>Stakelama</taxon>
    </lineage>
</organism>
<dbReference type="Proteomes" id="UP000676996">
    <property type="component" value="Unassembled WGS sequence"/>
</dbReference>
<dbReference type="GO" id="GO:0016020">
    <property type="term" value="C:membrane"/>
    <property type="evidence" value="ECO:0007669"/>
    <property type="project" value="InterPro"/>
</dbReference>
<keyword evidence="1" id="KW-1133">Transmembrane helix</keyword>
<keyword evidence="1" id="KW-0812">Transmembrane</keyword>
<gene>
    <name evidence="2" type="ORF">J7S20_15050</name>
</gene>
<dbReference type="RefSeq" id="WP_284055066.1">
    <property type="nucleotide sequence ID" value="NZ_JAGRQC010000004.1"/>
</dbReference>
<dbReference type="InterPro" id="IPR004891">
    <property type="entry name" value="Mercury-R_MerC"/>
</dbReference>
<evidence type="ECO:0000313" key="3">
    <source>
        <dbReference type="Proteomes" id="UP000676996"/>
    </source>
</evidence>
<evidence type="ECO:0000313" key="2">
    <source>
        <dbReference type="EMBL" id="MBR0553825.1"/>
    </source>
</evidence>
<name>A0A8T4IL32_9SPHN</name>
<feature type="transmembrane region" description="Helical" evidence="1">
    <location>
        <begin position="78"/>
        <end position="100"/>
    </location>
</feature>
<keyword evidence="1" id="KW-0472">Membrane</keyword>
<protein>
    <submittedName>
        <fullName evidence="2">MerC domain-containing protein</fullName>
    </submittedName>
</protein>
<reference evidence="2" key="1">
    <citation type="submission" date="2021-04" db="EMBL/GenBank/DDBJ databases">
        <title>Ouciella asimina sp. nov., isolated from the surface seawater in the hydrothermal field of Okinawa Trough.</title>
        <authorList>
            <person name="Shuang W."/>
        </authorList>
    </citation>
    <scope>NUCLEOTIDE SEQUENCE</scope>
    <source>
        <strain evidence="2">LXI357</strain>
    </source>
</reference>
<dbReference type="GO" id="GO:0015097">
    <property type="term" value="F:mercury ion transmembrane transporter activity"/>
    <property type="evidence" value="ECO:0007669"/>
    <property type="project" value="InterPro"/>
</dbReference>
<evidence type="ECO:0000256" key="1">
    <source>
        <dbReference type="SAM" id="Phobius"/>
    </source>
</evidence>
<dbReference type="EMBL" id="JAGRQC010000004">
    <property type="protein sequence ID" value="MBR0553825.1"/>
    <property type="molecule type" value="Genomic_DNA"/>
</dbReference>
<proteinExistence type="predicted"/>
<dbReference type="Pfam" id="PF03203">
    <property type="entry name" value="MerC"/>
    <property type="match status" value="1"/>
</dbReference>
<comment type="caution">
    <text evidence="2">The sequence shown here is derived from an EMBL/GenBank/DDBJ whole genome shotgun (WGS) entry which is preliminary data.</text>
</comment>
<feature type="transmembrane region" description="Helical" evidence="1">
    <location>
        <begin position="54"/>
        <end position="71"/>
    </location>
</feature>
<keyword evidence="3" id="KW-1185">Reference proteome</keyword>
<feature type="transmembrane region" description="Helical" evidence="1">
    <location>
        <begin position="21"/>
        <end position="48"/>
    </location>
</feature>
<dbReference type="AlphaFoldDB" id="A0A8T4IL32"/>
<accession>A0A8T4IL32</accession>